<dbReference type="OrthoDB" id="978867at2"/>
<protein>
    <recommendedName>
        <fullName evidence="4">Por secretion system C-terminal sorting domain-containing protein</fullName>
    </recommendedName>
</protein>
<dbReference type="RefSeq" id="WP_091391359.1">
    <property type="nucleotide sequence ID" value="NZ_BKAI01000001.1"/>
</dbReference>
<feature type="signal peptide" evidence="1">
    <location>
        <begin position="1"/>
        <end position="23"/>
    </location>
</feature>
<gene>
    <name evidence="2" type="ORF">SAMN04487935_0105</name>
</gene>
<feature type="chain" id="PRO_5011472509" description="Por secretion system C-terminal sorting domain-containing protein" evidence="1">
    <location>
        <begin position="24"/>
        <end position="198"/>
    </location>
</feature>
<dbReference type="AlphaFoldDB" id="A0A1G8RG48"/>
<organism evidence="2 3">
    <name type="scientific">Flavobacterium noncentrifugens</name>
    <dbReference type="NCBI Taxonomy" id="1128970"/>
    <lineage>
        <taxon>Bacteria</taxon>
        <taxon>Pseudomonadati</taxon>
        <taxon>Bacteroidota</taxon>
        <taxon>Flavobacteriia</taxon>
        <taxon>Flavobacteriales</taxon>
        <taxon>Flavobacteriaceae</taxon>
        <taxon>Flavobacterium</taxon>
    </lineage>
</organism>
<dbReference type="Gene3D" id="2.60.120.380">
    <property type="match status" value="1"/>
</dbReference>
<name>A0A1G8RG48_9FLAO</name>
<evidence type="ECO:0008006" key="4">
    <source>
        <dbReference type="Google" id="ProtNLM"/>
    </source>
</evidence>
<dbReference type="EMBL" id="FNEZ01000001">
    <property type="protein sequence ID" value="SDJ15833.1"/>
    <property type="molecule type" value="Genomic_DNA"/>
</dbReference>
<evidence type="ECO:0000256" key="1">
    <source>
        <dbReference type="SAM" id="SignalP"/>
    </source>
</evidence>
<dbReference type="Proteomes" id="UP000199580">
    <property type="component" value="Unassembled WGS sequence"/>
</dbReference>
<proteinExistence type="predicted"/>
<evidence type="ECO:0000313" key="3">
    <source>
        <dbReference type="Proteomes" id="UP000199580"/>
    </source>
</evidence>
<dbReference type="STRING" id="1128970.SAMN04487935_0105"/>
<keyword evidence="1" id="KW-0732">Signal</keyword>
<evidence type="ECO:0000313" key="2">
    <source>
        <dbReference type="EMBL" id="SDJ15833.1"/>
    </source>
</evidence>
<sequence length="198" mass="22322">MKKLVKKFSLVLAVVLTTAGMYANTADFSLMVKKETGKTVRFALNTTEKTDLFIYDSEHAVVYSEKIEGKSNSDKMYNLDALPNGTYFLEADSAVRTVRYEITIDKSNAVVSEKPVVEVYKPTLVHQNGMVTLSILNFAETPVHVTIYDANGTEWYEGTFEGKVNFFKKFDLSQIPSDNYTFDITYNGRNFANTVVVK</sequence>
<keyword evidence="3" id="KW-1185">Reference proteome</keyword>
<reference evidence="2 3" key="1">
    <citation type="submission" date="2016-10" db="EMBL/GenBank/DDBJ databases">
        <authorList>
            <person name="de Groot N.N."/>
        </authorList>
    </citation>
    <scope>NUCLEOTIDE SEQUENCE [LARGE SCALE GENOMIC DNA]</scope>
    <source>
        <strain evidence="2 3">CGMCC 1.10076</strain>
    </source>
</reference>
<accession>A0A1G8RG48</accession>